<name>A0A0S4J4R5_BODSA</name>
<evidence type="ECO:0000313" key="2">
    <source>
        <dbReference type="EMBL" id="CUG78308.1"/>
    </source>
</evidence>
<feature type="region of interest" description="Disordered" evidence="1">
    <location>
        <begin position="37"/>
        <end position="61"/>
    </location>
</feature>
<proteinExistence type="predicted"/>
<organism evidence="2 3">
    <name type="scientific">Bodo saltans</name>
    <name type="common">Flagellated protozoan</name>
    <dbReference type="NCBI Taxonomy" id="75058"/>
    <lineage>
        <taxon>Eukaryota</taxon>
        <taxon>Discoba</taxon>
        <taxon>Euglenozoa</taxon>
        <taxon>Kinetoplastea</taxon>
        <taxon>Metakinetoplastina</taxon>
        <taxon>Eubodonida</taxon>
        <taxon>Bodonidae</taxon>
        <taxon>Bodo</taxon>
    </lineage>
</organism>
<keyword evidence="3" id="KW-1185">Reference proteome</keyword>
<feature type="non-terminal residue" evidence="2">
    <location>
        <position position="664"/>
    </location>
</feature>
<dbReference type="EMBL" id="CYKH01001020">
    <property type="protein sequence ID" value="CUG78308.1"/>
    <property type="molecule type" value="Genomic_DNA"/>
</dbReference>
<feature type="compositionally biased region" description="Polar residues" evidence="1">
    <location>
        <begin position="11"/>
        <end position="24"/>
    </location>
</feature>
<dbReference type="AlphaFoldDB" id="A0A0S4J4R5"/>
<dbReference type="Proteomes" id="UP000051952">
    <property type="component" value="Unassembled WGS sequence"/>
</dbReference>
<reference evidence="3" key="1">
    <citation type="submission" date="2015-09" db="EMBL/GenBank/DDBJ databases">
        <authorList>
            <consortium name="Pathogen Informatics"/>
        </authorList>
    </citation>
    <scope>NUCLEOTIDE SEQUENCE [LARGE SCALE GENOMIC DNA]</scope>
    <source>
        <strain evidence="3">Lake Konstanz</strain>
    </source>
</reference>
<gene>
    <name evidence="2" type="ORF">BSAL_85690</name>
</gene>
<dbReference type="VEuPathDB" id="TriTrypDB:BSAL_85690"/>
<feature type="region of interest" description="Disordered" evidence="1">
    <location>
        <begin position="1"/>
        <end position="25"/>
    </location>
</feature>
<protein>
    <submittedName>
        <fullName evidence="2">Uncharacterized protein</fullName>
    </submittedName>
</protein>
<accession>A0A0S4J4R5</accession>
<sequence>MGNFGSVPADATSTTAIERATSGNVHPLVKQSLRSVYKHNDPSSAGSSSSSAATSQSTSPDSVMYYPCQAPIYLNWYIEACRAFGGVTGLSDDRDSNDPNGSDWFQHECENVARTIHRAFHRKGQRRFTHHGIFYAVLVTKNERKQFSSHMKAMELLQFLRLPDVLVPETAMIQFLGVRIACIRMAHLHQPVTQVSAGSHSALSWTSRHASVVKLVVGKVLRLRNDTPLVLYETGDGRLVVVEASTLLPELCLPESASGLSSMPMRVEYLIGRDLGAMMSCSGLLTTTAQAPRFGVKDEASPIPTESYLSLVIGSAAGTKRRGPATPTLHALRTLQVIGSTDLGDAVSVGGVAIANLPVSSFEAHRPAACTENALLTSHLLLSVIPALLTVMDSLPEDMGAAEFVQLLHLAGMNVHLLAILYTALSQSKLATMNDAKSRVAVEMVSRACKQWLLKRLEANPDRFEDLSLEIFRGFHDDAFFAEQIQPLLLELFGEGHRLRGQKAQSRVPPGEGEDDPRQLFMFPKCGDAPFKRVYERLQELTGVAVAQGVVKSLRPVVRLARRNFSLGVSDETAICAIAAKRVDGIAGAALFASASWWANNPTRLAKIVEQLHHRVAAAQHHQSEGNMVTHLFFTELQFALGRLVLFRMQRPWFETSEHSEVES</sequence>
<evidence type="ECO:0000256" key="1">
    <source>
        <dbReference type="SAM" id="MobiDB-lite"/>
    </source>
</evidence>
<feature type="compositionally biased region" description="Low complexity" evidence="1">
    <location>
        <begin position="42"/>
        <end position="61"/>
    </location>
</feature>
<evidence type="ECO:0000313" key="3">
    <source>
        <dbReference type="Proteomes" id="UP000051952"/>
    </source>
</evidence>